<evidence type="ECO:0000313" key="6">
    <source>
        <dbReference type="Proteomes" id="UP000000263"/>
    </source>
</evidence>
<dbReference type="STRING" id="383372.Rcas_2847"/>
<keyword evidence="6" id="KW-1185">Reference proteome</keyword>
<dbReference type="HOGENOM" id="CLU_023194_1_4_0"/>
<keyword evidence="2" id="KW-0560">Oxidoreductase</keyword>
<organism evidence="5 6">
    <name type="scientific">Roseiflexus castenholzii (strain DSM 13941 / HLO8)</name>
    <dbReference type="NCBI Taxonomy" id="383372"/>
    <lineage>
        <taxon>Bacteria</taxon>
        <taxon>Bacillati</taxon>
        <taxon>Chloroflexota</taxon>
        <taxon>Chloroflexia</taxon>
        <taxon>Chloroflexales</taxon>
        <taxon>Roseiflexineae</taxon>
        <taxon>Roseiflexaceae</taxon>
        <taxon>Roseiflexus</taxon>
    </lineage>
</organism>
<dbReference type="KEGG" id="rca:Rcas_2847"/>
<evidence type="ECO:0000259" key="3">
    <source>
        <dbReference type="Pfam" id="PF01408"/>
    </source>
</evidence>
<dbReference type="InterPro" id="IPR050463">
    <property type="entry name" value="Gfo/Idh/MocA_oxidrdct_glycsds"/>
</dbReference>
<gene>
    <name evidence="5" type="ordered locus">Rcas_2847</name>
</gene>
<reference evidence="5 6" key="1">
    <citation type="submission" date="2007-08" db="EMBL/GenBank/DDBJ databases">
        <title>Complete sequence of Roseiflexus castenholzii DSM 13941.</title>
        <authorList>
            <consortium name="US DOE Joint Genome Institute"/>
            <person name="Copeland A."/>
            <person name="Lucas S."/>
            <person name="Lapidus A."/>
            <person name="Barry K."/>
            <person name="Glavina del Rio T."/>
            <person name="Dalin E."/>
            <person name="Tice H."/>
            <person name="Pitluck S."/>
            <person name="Thompson L.S."/>
            <person name="Brettin T."/>
            <person name="Bruce D."/>
            <person name="Detter J.C."/>
            <person name="Han C."/>
            <person name="Tapia R."/>
            <person name="Schmutz J."/>
            <person name="Larimer F."/>
            <person name="Land M."/>
            <person name="Hauser L."/>
            <person name="Kyrpides N."/>
            <person name="Mikhailova N."/>
            <person name="Bryant D.A."/>
            <person name="Hanada S."/>
            <person name="Tsukatani Y."/>
            <person name="Richardson P."/>
        </authorList>
    </citation>
    <scope>NUCLEOTIDE SEQUENCE [LARGE SCALE GENOMIC DNA]</scope>
    <source>
        <strain evidence="6">DSM 13941 / HLO8</strain>
    </source>
</reference>
<dbReference type="EMBL" id="CP000804">
    <property type="protein sequence ID" value="ABU58918.1"/>
    <property type="molecule type" value="Genomic_DNA"/>
</dbReference>
<protein>
    <submittedName>
        <fullName evidence="5">Oxidoreductase domain protein</fullName>
    </submittedName>
</protein>
<dbReference type="Gene3D" id="3.30.360.10">
    <property type="entry name" value="Dihydrodipicolinate Reductase, domain 2"/>
    <property type="match status" value="1"/>
</dbReference>
<dbReference type="Gene3D" id="3.40.50.720">
    <property type="entry name" value="NAD(P)-binding Rossmann-like Domain"/>
    <property type="match status" value="1"/>
</dbReference>
<evidence type="ECO:0000256" key="1">
    <source>
        <dbReference type="ARBA" id="ARBA00010928"/>
    </source>
</evidence>
<dbReference type="Pfam" id="PF02894">
    <property type="entry name" value="GFO_IDH_MocA_C"/>
    <property type="match status" value="1"/>
</dbReference>
<dbReference type="AlphaFoldDB" id="A7NMY9"/>
<dbReference type="SUPFAM" id="SSF51735">
    <property type="entry name" value="NAD(P)-binding Rossmann-fold domains"/>
    <property type="match status" value="1"/>
</dbReference>
<proteinExistence type="inferred from homology"/>
<accession>A7NMY9</accession>
<dbReference type="Pfam" id="PF01408">
    <property type="entry name" value="GFO_IDH_MocA"/>
    <property type="match status" value="1"/>
</dbReference>
<dbReference type="OrthoDB" id="9815825at2"/>
<dbReference type="SUPFAM" id="SSF55347">
    <property type="entry name" value="Glyceraldehyde-3-phosphate dehydrogenase-like, C-terminal domain"/>
    <property type="match status" value="1"/>
</dbReference>
<dbReference type="PANTHER" id="PTHR43818:SF11">
    <property type="entry name" value="BCDNA.GH03377"/>
    <property type="match status" value="1"/>
</dbReference>
<sequence length="372" mass="40356">MHDTVVRFGVVGAGSVAVRGLLPHLSQPDMRDRVRLVAVCDPAPGRAAAAAARFGCEHAFTDYDDMLAAGVVDAITIATPIGLHYEQGRKALDAGLHVHFNKTMTTTVAEASDLIERAAVRGLKIVASPGEMLRPHNQRIKQLIAEGAIGTLCWAACGAAFGRYHEEESVRHGADPLTNIDPTWYYHKPGGGPLYDMTVYSLHALTGILGPARRVTALSGVRVRIREFRGAWHPVDADDNTLILIDFGDNLFALAYGTPAGTLTEGFSGSYFGTTGSIIGRKLNGQPFDYPGRADAEAHPHGDQILLPHVVGAHCEIEEQHVWEDIMQLIDWIRDGIPSIVTAEHARHVIEIIEAAYRAAETGQTRELHTTF</sequence>
<feature type="domain" description="Gfo/Idh/MocA-like oxidoreductase C-terminal" evidence="4">
    <location>
        <begin position="141"/>
        <end position="365"/>
    </location>
</feature>
<dbReference type="InterPro" id="IPR036291">
    <property type="entry name" value="NAD(P)-bd_dom_sf"/>
</dbReference>
<dbReference type="PANTHER" id="PTHR43818">
    <property type="entry name" value="BCDNA.GH03377"/>
    <property type="match status" value="1"/>
</dbReference>
<dbReference type="RefSeq" id="WP_012121342.1">
    <property type="nucleotide sequence ID" value="NC_009767.1"/>
</dbReference>
<dbReference type="InterPro" id="IPR004104">
    <property type="entry name" value="Gfo/Idh/MocA-like_OxRdtase_C"/>
</dbReference>
<name>A7NMY9_ROSCS</name>
<dbReference type="InterPro" id="IPR000683">
    <property type="entry name" value="Gfo/Idh/MocA-like_OxRdtase_N"/>
</dbReference>
<evidence type="ECO:0000256" key="2">
    <source>
        <dbReference type="ARBA" id="ARBA00023002"/>
    </source>
</evidence>
<evidence type="ECO:0000313" key="5">
    <source>
        <dbReference type="EMBL" id="ABU58918.1"/>
    </source>
</evidence>
<feature type="domain" description="Gfo/Idh/MocA-like oxidoreductase N-terminal" evidence="3">
    <location>
        <begin position="6"/>
        <end position="124"/>
    </location>
</feature>
<dbReference type="eggNOG" id="COG0673">
    <property type="taxonomic scope" value="Bacteria"/>
</dbReference>
<evidence type="ECO:0000259" key="4">
    <source>
        <dbReference type="Pfam" id="PF02894"/>
    </source>
</evidence>
<dbReference type="GO" id="GO:0000166">
    <property type="term" value="F:nucleotide binding"/>
    <property type="evidence" value="ECO:0007669"/>
    <property type="project" value="InterPro"/>
</dbReference>
<dbReference type="Proteomes" id="UP000000263">
    <property type="component" value="Chromosome"/>
</dbReference>
<comment type="similarity">
    <text evidence="1">Belongs to the Gfo/Idh/MocA family.</text>
</comment>
<dbReference type="GO" id="GO:0016491">
    <property type="term" value="F:oxidoreductase activity"/>
    <property type="evidence" value="ECO:0007669"/>
    <property type="project" value="UniProtKB-KW"/>
</dbReference>